<evidence type="ECO:0000313" key="3">
    <source>
        <dbReference type="Proteomes" id="UP000292935"/>
    </source>
</evidence>
<evidence type="ECO:0000256" key="1">
    <source>
        <dbReference type="SAM" id="MobiDB-lite"/>
    </source>
</evidence>
<evidence type="ECO:0000313" key="2">
    <source>
        <dbReference type="EMBL" id="RXZ46601.1"/>
    </source>
</evidence>
<dbReference type="EMBL" id="SDPO01000004">
    <property type="protein sequence ID" value="RXZ46601.1"/>
    <property type="molecule type" value="Genomic_DNA"/>
</dbReference>
<organism evidence="2 3">
    <name type="scientific">Agromyces fucosus</name>
    <dbReference type="NCBI Taxonomy" id="41985"/>
    <lineage>
        <taxon>Bacteria</taxon>
        <taxon>Bacillati</taxon>
        <taxon>Actinomycetota</taxon>
        <taxon>Actinomycetes</taxon>
        <taxon>Micrococcales</taxon>
        <taxon>Microbacteriaceae</taxon>
        <taxon>Agromyces</taxon>
    </lineage>
</organism>
<proteinExistence type="predicted"/>
<dbReference type="OrthoDB" id="5007635at2"/>
<gene>
    <name evidence="2" type="ORF">ESP57_17130</name>
</gene>
<reference evidence="2 3" key="1">
    <citation type="submission" date="2019-01" db="EMBL/GenBank/DDBJ databases">
        <authorList>
            <person name="Li J."/>
        </authorList>
    </citation>
    <scope>NUCLEOTIDE SEQUENCE [LARGE SCALE GENOMIC DNA]</scope>
    <source>
        <strain evidence="2 3">CCUG 35506</strain>
    </source>
</reference>
<protein>
    <submittedName>
        <fullName evidence="2">Uncharacterized protein</fullName>
    </submittedName>
</protein>
<dbReference type="Proteomes" id="UP000292935">
    <property type="component" value="Unassembled WGS sequence"/>
</dbReference>
<accession>A0A4Q2JFL4</accession>
<dbReference type="AlphaFoldDB" id="A0A4Q2JFL4"/>
<sequence>MTNDTGMHSEPDSRGNAWSDAAPDGVQDAPIMDQNDASTRAKWEGIIAQTRADLGRHSIDDIRQALAQRLSDAQLTVPAGELDRVAAELAASVDGGDRFDRGETHPDE</sequence>
<keyword evidence="3" id="KW-1185">Reference proteome</keyword>
<feature type="region of interest" description="Disordered" evidence="1">
    <location>
        <begin position="1"/>
        <end position="37"/>
    </location>
</feature>
<dbReference type="RefSeq" id="WP_129232358.1">
    <property type="nucleotide sequence ID" value="NZ_SDPO01000004.1"/>
</dbReference>
<name>A0A4Q2JFL4_9MICO</name>
<comment type="caution">
    <text evidence="2">The sequence shown here is derived from an EMBL/GenBank/DDBJ whole genome shotgun (WGS) entry which is preliminary data.</text>
</comment>